<dbReference type="PANTHER" id="PTHR30625:SF3">
    <property type="entry name" value="TOL-PAL SYSTEM PROTEIN TOLQ"/>
    <property type="match status" value="1"/>
</dbReference>
<dbReference type="InterPro" id="IPR002898">
    <property type="entry name" value="MotA_ExbB_proton_chnl"/>
</dbReference>
<proteinExistence type="inferred from homology"/>
<dbReference type="InterPro" id="IPR014163">
    <property type="entry name" value="Tol-Pal_TolQ"/>
</dbReference>
<dbReference type="GO" id="GO:0043213">
    <property type="term" value="P:bacteriocin transport"/>
    <property type="evidence" value="ECO:0007669"/>
    <property type="project" value="InterPro"/>
</dbReference>
<evidence type="ECO:0000313" key="13">
    <source>
        <dbReference type="EMBL" id="CAI3932218.1"/>
    </source>
</evidence>
<keyword evidence="5 10" id="KW-0132">Cell division</keyword>
<evidence type="ECO:0000256" key="5">
    <source>
        <dbReference type="ARBA" id="ARBA00022618"/>
    </source>
</evidence>
<evidence type="ECO:0000256" key="7">
    <source>
        <dbReference type="ARBA" id="ARBA00022989"/>
    </source>
</evidence>
<evidence type="ECO:0000256" key="9">
    <source>
        <dbReference type="ARBA" id="ARBA00023306"/>
    </source>
</evidence>
<keyword evidence="7 10" id="KW-1133">Transmembrane helix</keyword>
<comment type="function">
    <text evidence="10">Part of the Tol-Pal system, which plays a role in outer membrane invagination during cell division and is important for maintaining outer membrane integrity.</text>
</comment>
<evidence type="ECO:0000256" key="6">
    <source>
        <dbReference type="ARBA" id="ARBA00022692"/>
    </source>
</evidence>
<evidence type="ECO:0000256" key="3">
    <source>
        <dbReference type="ARBA" id="ARBA00022475"/>
    </source>
</evidence>
<feature type="transmembrane region" description="Helical" evidence="10">
    <location>
        <begin position="148"/>
        <end position="176"/>
    </location>
</feature>
<organism evidence="12 14">
    <name type="scientific">Commensalibacter communis</name>
    <dbReference type="NCBI Taxonomy" id="2972786"/>
    <lineage>
        <taxon>Bacteria</taxon>
        <taxon>Pseudomonadati</taxon>
        <taxon>Pseudomonadota</taxon>
        <taxon>Alphaproteobacteria</taxon>
        <taxon>Acetobacterales</taxon>
        <taxon>Acetobacteraceae</taxon>
    </lineage>
</organism>
<keyword evidence="15" id="KW-1185">Reference proteome</keyword>
<gene>
    <name evidence="10" type="primary">tolQ</name>
    <name evidence="13" type="ORF">R53529_LOCUS595</name>
    <name evidence="12" type="ORF">R53530_LOCUS506</name>
</gene>
<protein>
    <recommendedName>
        <fullName evidence="10">Tol-Pal system protein TolQ</fullName>
    </recommendedName>
</protein>
<dbReference type="InterPro" id="IPR050790">
    <property type="entry name" value="ExbB/TolQ_transport"/>
</dbReference>
<dbReference type="Proteomes" id="UP001154255">
    <property type="component" value="Unassembled WGS sequence"/>
</dbReference>
<dbReference type="EMBL" id="CAMXCM010000001">
    <property type="protein sequence ID" value="CAI3928779.1"/>
    <property type="molecule type" value="Genomic_DNA"/>
</dbReference>
<feature type="domain" description="MotA/TolQ/ExbB proton channel" evidence="11">
    <location>
        <begin position="97"/>
        <end position="229"/>
    </location>
</feature>
<keyword evidence="6 10" id="KW-0812">Transmembrane</keyword>
<dbReference type="GO" id="GO:0017038">
    <property type="term" value="P:protein import"/>
    <property type="evidence" value="ECO:0007669"/>
    <property type="project" value="TreeGrafter"/>
</dbReference>
<dbReference type="RefSeq" id="WP_271789034.1">
    <property type="nucleotide sequence ID" value="NZ_CAMXCJ010000001.1"/>
</dbReference>
<dbReference type="GO" id="GO:0005886">
    <property type="term" value="C:plasma membrane"/>
    <property type="evidence" value="ECO:0007669"/>
    <property type="project" value="UniProtKB-SubCell"/>
</dbReference>
<evidence type="ECO:0000256" key="1">
    <source>
        <dbReference type="ARBA" id="ARBA00004651"/>
    </source>
</evidence>
<keyword evidence="3 10" id="KW-1003">Cell membrane</keyword>
<comment type="subunit">
    <text evidence="10">The Tol-Pal system is composed of five core proteins: the inner membrane proteins TolA, TolQ and TolR, the periplasmic protein TolB and the outer membrane protein Pal. They form a network linking the inner and outer membranes and the peptidoglycan layer.</text>
</comment>
<dbReference type="AlphaFoldDB" id="A0A9W4TMY1"/>
<evidence type="ECO:0000256" key="10">
    <source>
        <dbReference type="HAMAP-Rule" id="MF_02202"/>
    </source>
</evidence>
<evidence type="ECO:0000313" key="14">
    <source>
        <dbReference type="Proteomes" id="UP001154255"/>
    </source>
</evidence>
<dbReference type="HAMAP" id="MF_02202">
    <property type="entry name" value="TolQ"/>
    <property type="match status" value="1"/>
</dbReference>
<reference evidence="12" key="1">
    <citation type="submission" date="2022-10" db="EMBL/GenBank/DDBJ databases">
        <authorList>
            <person name="Botero Cardona J."/>
        </authorList>
    </citation>
    <scope>NUCLEOTIDE SEQUENCE</scope>
    <source>
        <strain evidence="12">LMG 31819</strain>
        <strain evidence="13">R-53529</strain>
    </source>
</reference>
<evidence type="ECO:0000313" key="15">
    <source>
        <dbReference type="Proteomes" id="UP001154259"/>
    </source>
</evidence>
<dbReference type="Proteomes" id="UP001154259">
    <property type="component" value="Unassembled WGS sequence"/>
</dbReference>
<comment type="similarity">
    <text evidence="2 10">Belongs to the ExbB/TolQ family.</text>
</comment>
<evidence type="ECO:0000256" key="4">
    <source>
        <dbReference type="ARBA" id="ARBA00022519"/>
    </source>
</evidence>
<comment type="caution">
    <text evidence="12">The sequence shown here is derived from an EMBL/GenBank/DDBJ whole genome shotgun (WGS) entry which is preliminary data.</text>
</comment>
<evidence type="ECO:0000256" key="8">
    <source>
        <dbReference type="ARBA" id="ARBA00023136"/>
    </source>
</evidence>
<dbReference type="PANTHER" id="PTHR30625">
    <property type="entry name" value="PROTEIN TOLQ"/>
    <property type="match status" value="1"/>
</dbReference>
<evidence type="ECO:0000259" key="11">
    <source>
        <dbReference type="Pfam" id="PF01618"/>
    </source>
</evidence>
<dbReference type="NCBIfam" id="TIGR02796">
    <property type="entry name" value="tolQ"/>
    <property type="match status" value="1"/>
</dbReference>
<dbReference type="Pfam" id="PF01618">
    <property type="entry name" value="MotA_ExbB"/>
    <property type="match status" value="1"/>
</dbReference>
<feature type="transmembrane region" description="Helical" evidence="10">
    <location>
        <begin position="196"/>
        <end position="217"/>
    </location>
</feature>
<sequence length="259" mass="28168">MRFIVQEASLDPTINAANLAAPAADLSPWALFIHAAIVVKLVMIGLVIASIWVWAVIIDKIVTIRKAKRQADEFEDLFWSGGSLDDLYDQYGVKPNHPMAAVFSAGMGEWRRSARIAGVDMSSEGVKQRIDRAMSITITREMERLERWLTLLATIGPVAPFVGLFGTVWGIMHAFASIAQSNNTSLAVVAPGISEALFATALGLLTAIPAVVAYNFFSNKMNLFAERLEGFATEFSAILSRQSEASMSSQNSGNVNNQE</sequence>
<evidence type="ECO:0000313" key="12">
    <source>
        <dbReference type="EMBL" id="CAI3928779.1"/>
    </source>
</evidence>
<dbReference type="GO" id="GO:0051301">
    <property type="term" value="P:cell division"/>
    <property type="evidence" value="ECO:0007669"/>
    <property type="project" value="UniProtKB-UniRule"/>
</dbReference>
<comment type="subcellular location">
    <subcellularLocation>
        <location evidence="10">Cell inner membrane</location>
        <topology evidence="10">Multi-pass membrane protein</topology>
    </subcellularLocation>
    <subcellularLocation>
        <location evidence="1">Cell membrane</location>
        <topology evidence="1">Multi-pass membrane protein</topology>
    </subcellularLocation>
</comment>
<keyword evidence="8 10" id="KW-0472">Membrane</keyword>
<keyword evidence="4 10" id="KW-0997">Cell inner membrane</keyword>
<evidence type="ECO:0000256" key="2">
    <source>
        <dbReference type="ARBA" id="ARBA00010442"/>
    </source>
</evidence>
<feature type="transmembrane region" description="Helical" evidence="10">
    <location>
        <begin position="29"/>
        <end position="58"/>
    </location>
</feature>
<name>A0A9W4TMY1_9PROT</name>
<dbReference type="EMBL" id="CAMXCS010000001">
    <property type="protein sequence ID" value="CAI3932218.1"/>
    <property type="molecule type" value="Genomic_DNA"/>
</dbReference>
<keyword evidence="9 10" id="KW-0131">Cell cycle</keyword>
<accession>A0A9W4TMY1</accession>